<organism evidence="2 3">
    <name type="scientific">Chaetomium strumarium</name>
    <dbReference type="NCBI Taxonomy" id="1170767"/>
    <lineage>
        <taxon>Eukaryota</taxon>
        <taxon>Fungi</taxon>
        <taxon>Dikarya</taxon>
        <taxon>Ascomycota</taxon>
        <taxon>Pezizomycotina</taxon>
        <taxon>Sordariomycetes</taxon>
        <taxon>Sordariomycetidae</taxon>
        <taxon>Sordariales</taxon>
        <taxon>Chaetomiaceae</taxon>
        <taxon>Chaetomium</taxon>
    </lineage>
</organism>
<dbReference type="EMBL" id="JAUDZG010000003">
    <property type="protein sequence ID" value="KAK3307618.1"/>
    <property type="molecule type" value="Genomic_DNA"/>
</dbReference>
<accession>A0AAJ0GWT9</accession>
<gene>
    <name evidence="2" type="ORF">B0T15DRAFT_574369</name>
</gene>
<feature type="chain" id="PRO_5042465945" description="Cysteine-rich secreted protein" evidence="1">
    <location>
        <begin position="19"/>
        <end position="343"/>
    </location>
</feature>
<keyword evidence="3" id="KW-1185">Reference proteome</keyword>
<feature type="signal peptide" evidence="1">
    <location>
        <begin position="1"/>
        <end position="18"/>
    </location>
</feature>
<sequence>MNTLALISLLLQAVPLQAKVYEKNILVWDVSPDAKITGNEIRYNDPDCRPGMRCTRIEVCDAPGTHPTLSADKKHFACCYDGQRLLGSPETAFDCCADGHDLAGSPQTGYHCCPTGFEFNGQLCRPVPACKNGKVLVNGQCACPEGTVEAADGSCQTRQPRAQCESGLESGKCYTFTAENGNRLGLRNDGVYYAAPDSMVQRYGKFQLCLDEKCTPGQAVDPSDKTYIKDLYGDVATGANAGQWLNNAQNGAHIGRTSTFANAGQFVLSKWPCGKYCLGGFTQGVGPACPAEIPAMTFYSEDPQMCTPFDLTEVPCDIRADANNCIWKNGDQCCNKVDCTWKH</sequence>
<comment type="caution">
    <text evidence="2">The sequence shown here is derived from an EMBL/GenBank/DDBJ whole genome shotgun (WGS) entry which is preliminary data.</text>
</comment>
<keyword evidence="1" id="KW-0732">Signal</keyword>
<evidence type="ECO:0000313" key="3">
    <source>
        <dbReference type="Proteomes" id="UP001273166"/>
    </source>
</evidence>
<dbReference type="AlphaFoldDB" id="A0AAJ0GWT9"/>
<reference evidence="2" key="1">
    <citation type="journal article" date="2023" name="Mol. Phylogenet. Evol.">
        <title>Genome-scale phylogeny and comparative genomics of the fungal order Sordariales.</title>
        <authorList>
            <person name="Hensen N."/>
            <person name="Bonometti L."/>
            <person name="Westerberg I."/>
            <person name="Brannstrom I.O."/>
            <person name="Guillou S."/>
            <person name="Cros-Aarteil S."/>
            <person name="Calhoun S."/>
            <person name="Haridas S."/>
            <person name="Kuo A."/>
            <person name="Mondo S."/>
            <person name="Pangilinan J."/>
            <person name="Riley R."/>
            <person name="LaButti K."/>
            <person name="Andreopoulos B."/>
            <person name="Lipzen A."/>
            <person name="Chen C."/>
            <person name="Yan M."/>
            <person name="Daum C."/>
            <person name="Ng V."/>
            <person name="Clum A."/>
            <person name="Steindorff A."/>
            <person name="Ohm R.A."/>
            <person name="Martin F."/>
            <person name="Silar P."/>
            <person name="Natvig D.O."/>
            <person name="Lalanne C."/>
            <person name="Gautier V."/>
            <person name="Ament-Velasquez S.L."/>
            <person name="Kruys A."/>
            <person name="Hutchinson M.I."/>
            <person name="Powell A.J."/>
            <person name="Barry K."/>
            <person name="Miller A.N."/>
            <person name="Grigoriev I.V."/>
            <person name="Debuchy R."/>
            <person name="Gladieux P."/>
            <person name="Hiltunen Thoren M."/>
            <person name="Johannesson H."/>
        </authorList>
    </citation>
    <scope>NUCLEOTIDE SEQUENCE</scope>
    <source>
        <strain evidence="2">CBS 333.67</strain>
    </source>
</reference>
<name>A0AAJ0GWT9_9PEZI</name>
<protein>
    <recommendedName>
        <fullName evidence="4">Cysteine-rich secreted protein</fullName>
    </recommendedName>
</protein>
<dbReference type="RefSeq" id="XP_062723398.1">
    <property type="nucleotide sequence ID" value="XM_062870953.1"/>
</dbReference>
<dbReference type="Proteomes" id="UP001273166">
    <property type="component" value="Unassembled WGS sequence"/>
</dbReference>
<proteinExistence type="predicted"/>
<dbReference type="GeneID" id="87889782"/>
<evidence type="ECO:0000313" key="2">
    <source>
        <dbReference type="EMBL" id="KAK3307618.1"/>
    </source>
</evidence>
<evidence type="ECO:0008006" key="4">
    <source>
        <dbReference type="Google" id="ProtNLM"/>
    </source>
</evidence>
<evidence type="ECO:0000256" key="1">
    <source>
        <dbReference type="SAM" id="SignalP"/>
    </source>
</evidence>
<reference evidence="2" key="2">
    <citation type="submission" date="2023-06" db="EMBL/GenBank/DDBJ databases">
        <authorList>
            <consortium name="Lawrence Berkeley National Laboratory"/>
            <person name="Mondo S.J."/>
            <person name="Hensen N."/>
            <person name="Bonometti L."/>
            <person name="Westerberg I."/>
            <person name="Brannstrom I.O."/>
            <person name="Guillou S."/>
            <person name="Cros-Aarteil S."/>
            <person name="Calhoun S."/>
            <person name="Haridas S."/>
            <person name="Kuo A."/>
            <person name="Pangilinan J."/>
            <person name="Riley R."/>
            <person name="Labutti K."/>
            <person name="Andreopoulos B."/>
            <person name="Lipzen A."/>
            <person name="Chen C."/>
            <person name="Yanf M."/>
            <person name="Daum C."/>
            <person name="Ng V."/>
            <person name="Clum A."/>
            <person name="Steindorff A."/>
            <person name="Ohm R."/>
            <person name="Martin F."/>
            <person name="Silar P."/>
            <person name="Natvig D."/>
            <person name="Lalanne C."/>
            <person name="Gautier V."/>
            <person name="Ament-Velasquez S.L."/>
            <person name="Kruys A."/>
            <person name="Hutchinson M.I."/>
            <person name="Powell A.J."/>
            <person name="Barry K."/>
            <person name="Miller A.N."/>
            <person name="Grigoriev I.V."/>
            <person name="Debuchy R."/>
            <person name="Gladieux P."/>
            <person name="Thoren M.H."/>
            <person name="Johannesson H."/>
        </authorList>
    </citation>
    <scope>NUCLEOTIDE SEQUENCE</scope>
    <source>
        <strain evidence="2">CBS 333.67</strain>
    </source>
</reference>